<dbReference type="Proteomes" id="UP000255139">
    <property type="component" value="Unassembled WGS sequence"/>
</dbReference>
<accession>A0A377PV18</accession>
<dbReference type="AlphaFoldDB" id="A0A377PV18"/>
<dbReference type="PANTHER" id="PTHR43976:SF16">
    <property type="entry name" value="SHORT-CHAIN DEHYDROGENASE_REDUCTASE FAMILY PROTEIN"/>
    <property type="match status" value="1"/>
</dbReference>
<gene>
    <name evidence="4" type="ORF">LS73_006240</name>
    <name evidence="3" type="ORF">NCTC12714_01629</name>
</gene>
<dbReference type="Gene3D" id="3.40.50.720">
    <property type="entry name" value="NAD(P)-binding Rossmann-like Domain"/>
    <property type="match status" value="1"/>
</dbReference>
<dbReference type="InterPro" id="IPR036291">
    <property type="entry name" value="NAD(P)-bd_dom_sf"/>
</dbReference>
<reference evidence="3 6" key="2">
    <citation type="submission" date="2018-06" db="EMBL/GenBank/DDBJ databases">
        <authorList>
            <consortium name="Pathogen Informatics"/>
            <person name="Doyle S."/>
        </authorList>
    </citation>
    <scope>NUCLEOTIDE SEQUENCE [LARGE SCALE GENOMIC DNA]</scope>
    <source>
        <strain evidence="3 6">NCTC12714</strain>
    </source>
</reference>
<dbReference type="RefSeq" id="WP_052089454.1">
    <property type="nucleotide sequence ID" value="NZ_FZML01000016.1"/>
</dbReference>
<dbReference type="PANTHER" id="PTHR43976">
    <property type="entry name" value="SHORT CHAIN DEHYDROGENASE"/>
    <property type="match status" value="1"/>
</dbReference>
<proteinExistence type="inferred from homology"/>
<dbReference type="GO" id="GO:0016491">
    <property type="term" value="F:oxidoreductase activity"/>
    <property type="evidence" value="ECO:0007669"/>
    <property type="project" value="UniProtKB-KW"/>
</dbReference>
<dbReference type="OrthoDB" id="9793825at2"/>
<organism evidence="3 6">
    <name type="scientific">Helicobacter muridarum</name>
    <dbReference type="NCBI Taxonomy" id="216"/>
    <lineage>
        <taxon>Bacteria</taxon>
        <taxon>Pseudomonadati</taxon>
        <taxon>Campylobacterota</taxon>
        <taxon>Epsilonproteobacteria</taxon>
        <taxon>Campylobacterales</taxon>
        <taxon>Helicobacteraceae</taxon>
        <taxon>Helicobacter</taxon>
    </lineage>
</organism>
<evidence type="ECO:0000256" key="1">
    <source>
        <dbReference type="ARBA" id="ARBA00006484"/>
    </source>
</evidence>
<reference evidence="4 5" key="1">
    <citation type="journal article" date="2014" name="Genome Announc.">
        <title>Draft genome sequences of eight enterohepatic helicobacter species isolated from both laboratory and wild rodents.</title>
        <authorList>
            <person name="Sheh A."/>
            <person name="Shen Z."/>
            <person name="Fox J.G."/>
        </authorList>
    </citation>
    <scope>NUCLEOTIDE SEQUENCE [LARGE SCALE GENOMIC DNA]</scope>
    <source>
        <strain evidence="4 5">ST1</strain>
    </source>
</reference>
<comment type="similarity">
    <text evidence="1">Belongs to the short-chain dehydrogenases/reductases (SDR) family.</text>
</comment>
<evidence type="ECO:0000313" key="3">
    <source>
        <dbReference type="EMBL" id="STQ86818.1"/>
    </source>
</evidence>
<sequence length="162" mass="17893">MRVYNFKYIVIIRRSNARQIYRIFKSRREFLKTSARLSAIASVASFSSFALNACNKDSKNSAKLDSANTTQNLQGTKNTQIQNQGENMNTNPQVWYITGASGGLGLELAKHVLAKGDKVTATSRKLSNIESKLGKESENFLPLELIFSGDMNAKIAANLEAL</sequence>
<evidence type="ECO:0000256" key="2">
    <source>
        <dbReference type="ARBA" id="ARBA00023002"/>
    </source>
</evidence>
<name>A0A377PV18_9HELI</name>
<dbReference type="EMBL" id="UGJE01000002">
    <property type="protein sequence ID" value="STQ86818.1"/>
    <property type="molecule type" value="Genomic_DNA"/>
</dbReference>
<dbReference type="EMBL" id="JRPD02000013">
    <property type="protein sequence ID" value="TLD99909.1"/>
    <property type="molecule type" value="Genomic_DNA"/>
</dbReference>
<dbReference type="Proteomes" id="UP000029922">
    <property type="component" value="Unassembled WGS sequence"/>
</dbReference>
<protein>
    <submittedName>
        <fullName evidence="3">Short chain dehydrogenase</fullName>
    </submittedName>
</protein>
<evidence type="ECO:0000313" key="4">
    <source>
        <dbReference type="EMBL" id="TLD99909.1"/>
    </source>
</evidence>
<keyword evidence="6" id="KW-1185">Reference proteome</keyword>
<dbReference type="SUPFAM" id="SSF51735">
    <property type="entry name" value="NAD(P)-binding Rossmann-fold domains"/>
    <property type="match status" value="1"/>
</dbReference>
<evidence type="ECO:0000313" key="6">
    <source>
        <dbReference type="Proteomes" id="UP000255139"/>
    </source>
</evidence>
<evidence type="ECO:0000313" key="5">
    <source>
        <dbReference type="Proteomes" id="UP000029922"/>
    </source>
</evidence>
<keyword evidence="2" id="KW-0560">Oxidoreductase</keyword>
<dbReference type="InterPro" id="IPR051911">
    <property type="entry name" value="SDR_oxidoreductase"/>
</dbReference>